<dbReference type="PANTHER" id="PTHR43124:SF10">
    <property type="entry name" value="PURINE EFFLUX PUMP PBUE"/>
    <property type="match status" value="1"/>
</dbReference>
<dbReference type="AlphaFoldDB" id="Q1CZ10"/>
<dbReference type="EMBL" id="CP000113">
    <property type="protein sequence ID" value="ABF92575.1"/>
    <property type="molecule type" value="Genomic_DNA"/>
</dbReference>
<evidence type="ECO:0000256" key="2">
    <source>
        <dbReference type="ARBA" id="ARBA00022475"/>
    </source>
</evidence>
<feature type="transmembrane region" description="Helical" evidence="6">
    <location>
        <begin position="358"/>
        <end position="377"/>
    </location>
</feature>
<organism evidence="8 9">
    <name type="scientific">Myxococcus xanthus (strain DK1622)</name>
    <dbReference type="NCBI Taxonomy" id="246197"/>
    <lineage>
        <taxon>Bacteria</taxon>
        <taxon>Pseudomonadati</taxon>
        <taxon>Myxococcota</taxon>
        <taxon>Myxococcia</taxon>
        <taxon>Myxococcales</taxon>
        <taxon>Cystobacterineae</taxon>
        <taxon>Myxococcaceae</taxon>
        <taxon>Myxococcus</taxon>
    </lineage>
</organism>
<reference evidence="8 9" key="1">
    <citation type="journal article" date="2006" name="Proc. Natl. Acad. Sci. U.S.A.">
        <title>Evolution of sensory complexity recorded in a myxobacterial genome.</title>
        <authorList>
            <person name="Goldman B.S."/>
            <person name="Nierman W.C."/>
            <person name="Kaiser D."/>
            <person name="Slater S.C."/>
            <person name="Durkin A.S."/>
            <person name="Eisen J.A."/>
            <person name="Ronning C.M."/>
            <person name="Barbazuk W.B."/>
            <person name="Blanchard M."/>
            <person name="Field C."/>
            <person name="Halling C."/>
            <person name="Hinkle G."/>
            <person name="Iartchuk O."/>
            <person name="Kim H.S."/>
            <person name="Mackenzie C."/>
            <person name="Madupu R."/>
            <person name="Miller N."/>
            <person name="Shvartsbeyn A."/>
            <person name="Sullivan S.A."/>
            <person name="Vaudin M."/>
            <person name="Wiegand R."/>
            <person name="Kaplan H.B."/>
        </authorList>
    </citation>
    <scope>NUCLEOTIDE SEQUENCE [LARGE SCALE GENOMIC DNA]</scope>
    <source>
        <strain evidence="9">DK1622</strain>
    </source>
</reference>
<feature type="transmembrane region" description="Helical" evidence="6">
    <location>
        <begin position="292"/>
        <end position="314"/>
    </location>
</feature>
<evidence type="ECO:0000256" key="6">
    <source>
        <dbReference type="SAM" id="Phobius"/>
    </source>
</evidence>
<feature type="transmembrane region" description="Helical" evidence="6">
    <location>
        <begin position="265"/>
        <end position="286"/>
    </location>
</feature>
<feature type="transmembrane region" description="Helical" evidence="6">
    <location>
        <begin position="201"/>
        <end position="224"/>
    </location>
</feature>
<feature type="transmembrane region" description="Helical" evidence="6">
    <location>
        <begin position="7"/>
        <end position="28"/>
    </location>
</feature>
<evidence type="ECO:0000313" key="9">
    <source>
        <dbReference type="Proteomes" id="UP000002402"/>
    </source>
</evidence>
<dbReference type="Pfam" id="PF07690">
    <property type="entry name" value="MFS_1"/>
    <property type="match status" value="1"/>
</dbReference>
<feature type="transmembrane region" description="Helical" evidence="6">
    <location>
        <begin position="40"/>
        <end position="61"/>
    </location>
</feature>
<dbReference type="EnsemblBacteria" id="ABF92575">
    <property type="protein sequence ID" value="ABF92575"/>
    <property type="gene ID" value="MXAN_6234"/>
</dbReference>
<name>Q1CZ10_MYXXD</name>
<proteinExistence type="predicted"/>
<dbReference type="RefSeq" id="WP_011556176.1">
    <property type="nucleotide sequence ID" value="NC_008095.1"/>
</dbReference>
<keyword evidence="3 6" id="KW-0812">Transmembrane</keyword>
<feature type="transmembrane region" description="Helical" evidence="6">
    <location>
        <begin position="160"/>
        <end position="180"/>
    </location>
</feature>
<dbReference type="Proteomes" id="UP000002402">
    <property type="component" value="Chromosome"/>
</dbReference>
<protein>
    <submittedName>
        <fullName evidence="8">Major facilitator family transporter</fullName>
    </submittedName>
</protein>
<feature type="transmembrane region" description="Helical" evidence="6">
    <location>
        <begin position="101"/>
        <end position="123"/>
    </location>
</feature>
<keyword evidence="4 6" id="KW-1133">Transmembrane helix</keyword>
<evidence type="ECO:0000313" key="8">
    <source>
        <dbReference type="EMBL" id="ABF92575.1"/>
    </source>
</evidence>
<accession>Q1CZ10</accession>
<comment type="subcellular location">
    <subcellularLocation>
        <location evidence="1">Cell membrane</location>
        <topology evidence="1">Multi-pass membrane protein</topology>
    </subcellularLocation>
</comment>
<gene>
    <name evidence="8" type="ordered locus">MXAN_6234</name>
</gene>
<feature type="transmembrane region" description="Helical" evidence="6">
    <location>
        <begin position="230"/>
        <end position="253"/>
    </location>
</feature>
<dbReference type="KEGG" id="mxa:MXAN_6234"/>
<dbReference type="GeneID" id="41363456"/>
<dbReference type="PROSITE" id="PS50850">
    <property type="entry name" value="MFS"/>
    <property type="match status" value="1"/>
</dbReference>
<dbReference type="STRING" id="246197.MXAN_6234"/>
<dbReference type="GO" id="GO:0005886">
    <property type="term" value="C:plasma membrane"/>
    <property type="evidence" value="ECO:0007669"/>
    <property type="project" value="UniProtKB-SubCell"/>
</dbReference>
<feature type="transmembrane region" description="Helical" evidence="6">
    <location>
        <begin position="73"/>
        <end position="95"/>
    </location>
</feature>
<dbReference type="InterPro" id="IPR050189">
    <property type="entry name" value="MFS_Efflux_Transporters"/>
</dbReference>
<dbReference type="InterPro" id="IPR036259">
    <property type="entry name" value="MFS_trans_sf"/>
</dbReference>
<evidence type="ECO:0000259" key="7">
    <source>
        <dbReference type="PROSITE" id="PS50850"/>
    </source>
</evidence>
<dbReference type="Gene3D" id="1.20.1250.20">
    <property type="entry name" value="MFS general substrate transporter like domains"/>
    <property type="match status" value="1"/>
</dbReference>
<dbReference type="SUPFAM" id="SSF103473">
    <property type="entry name" value="MFS general substrate transporter"/>
    <property type="match status" value="1"/>
</dbReference>
<evidence type="ECO:0000256" key="3">
    <source>
        <dbReference type="ARBA" id="ARBA00022692"/>
    </source>
</evidence>
<dbReference type="CDD" id="cd17324">
    <property type="entry name" value="MFS_NepI_like"/>
    <property type="match status" value="1"/>
</dbReference>
<evidence type="ECO:0000256" key="1">
    <source>
        <dbReference type="ARBA" id="ARBA00004651"/>
    </source>
</evidence>
<sequence length="394" mass="41394">MKNSTRIYLLSFISFLIGTAEYIIAGILDQIAQDLNLPVPVIGQMITVFSIAFAVGTPLVITLTSSVDRKKLLIFFMLVFAAANLVTLALSDYGWLNASRAASGLSAGVVEVIALTLAATLAAPGKKAGAIAMVVIGFSAALVVGVPLGRVISGIMDWRYIFAGLGVLTLASLVLVVRAIPSTRGEAAVPLKHQLKLLKNGQISIVYVMTFFWISAFSIIYSYISPYLANVARMADGTISIMLLICGIASIIGSRLGGWFTDKSGYAPTLLAGFAVHCATLGLFFLFGQSAWIMYALLITWSLSAWSSGPALQFRLISLAPESTSIIFSCYTSMIQFGMAAGAIAGGVVIQIGSLDQLPSVGAASVLVSLVLLATVASEKARSGHKLGLPGRKA</sequence>
<evidence type="ECO:0000256" key="5">
    <source>
        <dbReference type="ARBA" id="ARBA00023136"/>
    </source>
</evidence>
<feature type="transmembrane region" description="Helical" evidence="6">
    <location>
        <begin position="130"/>
        <end position="148"/>
    </location>
</feature>
<dbReference type="InterPro" id="IPR020846">
    <property type="entry name" value="MFS_dom"/>
</dbReference>
<keyword evidence="9" id="KW-1185">Reference proteome</keyword>
<dbReference type="GO" id="GO:0022857">
    <property type="term" value="F:transmembrane transporter activity"/>
    <property type="evidence" value="ECO:0007669"/>
    <property type="project" value="InterPro"/>
</dbReference>
<evidence type="ECO:0000256" key="4">
    <source>
        <dbReference type="ARBA" id="ARBA00022989"/>
    </source>
</evidence>
<dbReference type="PANTHER" id="PTHR43124">
    <property type="entry name" value="PURINE EFFLUX PUMP PBUE"/>
    <property type="match status" value="1"/>
</dbReference>
<dbReference type="InterPro" id="IPR011701">
    <property type="entry name" value="MFS"/>
</dbReference>
<dbReference type="eggNOG" id="COG2814">
    <property type="taxonomic scope" value="Bacteria"/>
</dbReference>
<feature type="domain" description="Major facilitator superfamily (MFS) profile" evidence="7">
    <location>
        <begin position="6"/>
        <end position="381"/>
    </location>
</feature>
<keyword evidence="5 6" id="KW-0472">Membrane</keyword>
<dbReference type="OrthoDB" id="9788453at2"/>
<feature type="transmembrane region" description="Helical" evidence="6">
    <location>
        <begin position="326"/>
        <end position="352"/>
    </location>
</feature>
<dbReference type="HOGENOM" id="CLU_001265_61_5_7"/>
<keyword evidence="2" id="KW-1003">Cell membrane</keyword>